<dbReference type="InterPro" id="IPR000312">
    <property type="entry name" value="Glycosyl_Trfase_fam3"/>
</dbReference>
<dbReference type="PANTHER" id="PTHR43285:SF2">
    <property type="entry name" value="ANTHRANILATE PHOSPHORIBOSYLTRANSFERASE"/>
    <property type="match status" value="1"/>
</dbReference>
<keyword evidence="2 9" id="KW-0028">Amino-acid biosynthesis</keyword>
<dbReference type="Gene3D" id="3.40.1030.10">
    <property type="entry name" value="Nucleoside phosphorylase/phosphoribosyltransferase catalytic domain"/>
    <property type="match status" value="1"/>
</dbReference>
<feature type="binding site" evidence="9">
    <location>
        <position position="83"/>
    </location>
    <ligand>
        <name>5-phospho-alpha-D-ribose 1-diphosphate</name>
        <dbReference type="ChEBI" id="CHEBI:58017"/>
    </ligand>
</feature>
<comment type="subunit">
    <text evidence="9">Homodimer.</text>
</comment>
<protein>
    <recommendedName>
        <fullName evidence="9">Anthranilate phosphoribosyltransferase</fullName>
        <ecNumber evidence="9">2.4.2.18</ecNumber>
    </recommendedName>
</protein>
<keyword evidence="5 9" id="KW-0822">Tryptophan biosynthesis</keyword>
<dbReference type="InterPro" id="IPR036320">
    <property type="entry name" value="Glycosyl_Trfase_fam3_N_dom_sf"/>
</dbReference>
<keyword evidence="4 9" id="KW-0808">Transferase</keyword>
<feature type="binding site" evidence="9">
    <location>
        <position position="123"/>
    </location>
    <ligand>
        <name>5-phospho-alpha-D-ribose 1-diphosphate</name>
        <dbReference type="ChEBI" id="CHEBI:58017"/>
    </ligand>
</feature>
<evidence type="ECO:0000256" key="9">
    <source>
        <dbReference type="HAMAP-Rule" id="MF_00211"/>
    </source>
</evidence>
<dbReference type="EMBL" id="WHNW01000001">
    <property type="protein sequence ID" value="MPV85153.1"/>
    <property type="molecule type" value="Genomic_DNA"/>
</dbReference>
<dbReference type="FunFam" id="3.40.1030.10:FF:000002">
    <property type="entry name" value="Anthranilate phosphoribosyltransferase"/>
    <property type="match status" value="1"/>
</dbReference>
<evidence type="ECO:0000313" key="13">
    <source>
        <dbReference type="Proteomes" id="UP000471298"/>
    </source>
</evidence>
<comment type="similarity">
    <text evidence="9">Belongs to the anthranilate phosphoribosyltransferase family.</text>
</comment>
<evidence type="ECO:0000259" key="10">
    <source>
        <dbReference type="Pfam" id="PF00591"/>
    </source>
</evidence>
<name>A0A6N7ETB1_9GAMM</name>
<dbReference type="SUPFAM" id="SSF47648">
    <property type="entry name" value="Nucleoside phosphorylase/phosphoribosyltransferase N-terminal domain"/>
    <property type="match status" value="1"/>
</dbReference>
<evidence type="ECO:0000259" key="11">
    <source>
        <dbReference type="Pfam" id="PF02885"/>
    </source>
</evidence>
<reference evidence="12 13" key="1">
    <citation type="submission" date="2019-10" db="EMBL/GenBank/DDBJ databases">
        <title>Cardiobacteriales fam. a chemoheterotrophic member of the order Cardiobacteriales, and proposal of Cardiobacteriales fam. nov.</title>
        <authorList>
            <person name="Wang C."/>
        </authorList>
    </citation>
    <scope>NUCLEOTIDE SEQUENCE [LARGE SCALE GENOMIC DNA]</scope>
    <source>
        <strain evidence="12 13">ML27</strain>
    </source>
</reference>
<dbReference type="EC" id="2.4.2.18" evidence="9"/>
<evidence type="ECO:0000256" key="5">
    <source>
        <dbReference type="ARBA" id="ARBA00022822"/>
    </source>
</evidence>
<feature type="binding site" evidence="9">
    <location>
        <position position="114"/>
    </location>
    <ligand>
        <name>anthranilate</name>
        <dbReference type="ChEBI" id="CHEBI:16567"/>
        <label>1</label>
    </ligand>
</feature>
<keyword evidence="9" id="KW-0460">Magnesium</keyword>
<dbReference type="InParanoid" id="A0A6N7ETB1"/>
<proteinExistence type="inferred from homology"/>
<dbReference type="GO" id="GO:0005829">
    <property type="term" value="C:cytosol"/>
    <property type="evidence" value="ECO:0007669"/>
    <property type="project" value="TreeGrafter"/>
</dbReference>
<dbReference type="GO" id="GO:0000162">
    <property type="term" value="P:L-tryptophan biosynthetic process"/>
    <property type="evidence" value="ECO:0007669"/>
    <property type="project" value="UniProtKB-UniRule"/>
</dbReference>
<dbReference type="FunCoup" id="A0A6N7ETB1">
    <property type="interactions" value="366"/>
</dbReference>
<dbReference type="Pfam" id="PF00591">
    <property type="entry name" value="Glycos_transf_3"/>
    <property type="match status" value="1"/>
</dbReference>
<feature type="binding site" evidence="9">
    <location>
        <position position="228"/>
    </location>
    <ligand>
        <name>Mg(2+)</name>
        <dbReference type="ChEBI" id="CHEBI:18420"/>
        <label>2</label>
    </ligand>
</feature>
<dbReference type="InterPro" id="IPR005940">
    <property type="entry name" value="Anthranilate_Pribosyl_Tfrase"/>
</dbReference>
<dbReference type="Gene3D" id="1.20.970.10">
    <property type="entry name" value="Transferase, Pyrimidine Nucleoside Phosphorylase, Chain C"/>
    <property type="match status" value="1"/>
</dbReference>
<feature type="binding site" evidence="9">
    <location>
        <position position="229"/>
    </location>
    <ligand>
        <name>Mg(2+)</name>
        <dbReference type="ChEBI" id="CHEBI:18420"/>
        <label>2</label>
    </ligand>
</feature>
<dbReference type="SUPFAM" id="SSF52418">
    <property type="entry name" value="Nucleoside phosphorylase/phosphoribosyltransferase catalytic domain"/>
    <property type="match status" value="1"/>
</dbReference>
<evidence type="ECO:0000256" key="6">
    <source>
        <dbReference type="ARBA" id="ARBA00023141"/>
    </source>
</evidence>
<dbReference type="RefSeq" id="WP_152808135.1">
    <property type="nucleotide sequence ID" value="NZ_WHNW01000001.1"/>
</dbReference>
<keyword evidence="13" id="KW-1185">Reference proteome</keyword>
<dbReference type="AlphaFoldDB" id="A0A6N7ETB1"/>
<evidence type="ECO:0000256" key="2">
    <source>
        <dbReference type="ARBA" id="ARBA00022605"/>
    </source>
</evidence>
<feature type="binding site" evidence="9">
    <location>
        <position position="83"/>
    </location>
    <ligand>
        <name>anthranilate</name>
        <dbReference type="ChEBI" id="CHEBI:16567"/>
        <label>1</label>
    </ligand>
</feature>
<dbReference type="Proteomes" id="UP000471298">
    <property type="component" value="Unassembled WGS sequence"/>
</dbReference>
<dbReference type="HAMAP" id="MF_00211">
    <property type="entry name" value="TrpD"/>
    <property type="match status" value="1"/>
</dbReference>
<evidence type="ECO:0000256" key="7">
    <source>
        <dbReference type="ARBA" id="ARBA00052328"/>
    </source>
</evidence>
<sequence>MIQSQISTLVNGDDLTYEAMQSVMHAMMSGQTNDIENAAFLTALTIKGETVTEIQAGAEVMREFSTKVHVRSDLQDYLVDPVGTGGTHSNVFNVSTASSIVASCAGVTIAKHGNRAASSKSGSADLLEAAGVNVMLNPDQMTQCIEKFGIGFMFAPQLHGAMKHVINTRKTLGIRTVFNLLGPLTNPSGAKRQVLGVFDAAWLQPMADVSKRLGQTRVMVVHSDDGLDEISIAAPTQVVELSNHSMNAYQIDPKALGISHRDIDAVRVNSPQQSLDLIMAAFSGQPGAAYDMILLNSAAIIQVAGLSDDYPSAIETARSILDAGQALTKLNEYARFTQAV</sequence>
<evidence type="ECO:0000256" key="1">
    <source>
        <dbReference type="ARBA" id="ARBA00004907"/>
    </source>
</evidence>
<comment type="catalytic activity">
    <reaction evidence="7 9">
        <text>N-(5-phospho-beta-D-ribosyl)anthranilate + diphosphate = 5-phospho-alpha-D-ribose 1-diphosphate + anthranilate</text>
        <dbReference type="Rhea" id="RHEA:11768"/>
        <dbReference type="ChEBI" id="CHEBI:16567"/>
        <dbReference type="ChEBI" id="CHEBI:18277"/>
        <dbReference type="ChEBI" id="CHEBI:33019"/>
        <dbReference type="ChEBI" id="CHEBI:58017"/>
        <dbReference type="EC" id="2.4.2.18"/>
    </reaction>
</comment>
<feature type="binding site" evidence="9">
    <location>
        <position position="169"/>
    </location>
    <ligand>
        <name>anthranilate</name>
        <dbReference type="ChEBI" id="CHEBI:16567"/>
        <label>2</label>
    </ligand>
</feature>
<feature type="domain" description="Glycosyl transferase family 3 N-terminal" evidence="11">
    <location>
        <begin position="6"/>
        <end position="64"/>
    </location>
</feature>
<dbReference type="GO" id="GO:0004048">
    <property type="term" value="F:anthranilate phosphoribosyltransferase activity"/>
    <property type="evidence" value="ECO:0007669"/>
    <property type="project" value="UniProtKB-UniRule"/>
</dbReference>
<dbReference type="InterPro" id="IPR035902">
    <property type="entry name" value="Nuc_phospho_transferase"/>
</dbReference>
<comment type="similarity">
    <text evidence="8">In the C-terminal section; belongs to the anthranilate phosphoribosyltransferase family.</text>
</comment>
<feature type="binding site" evidence="9">
    <location>
        <position position="95"/>
    </location>
    <ligand>
        <name>Mg(2+)</name>
        <dbReference type="ChEBI" id="CHEBI:18420"/>
        <label>1</label>
    </ligand>
</feature>
<dbReference type="GO" id="GO:0000287">
    <property type="term" value="F:magnesium ion binding"/>
    <property type="evidence" value="ECO:0007669"/>
    <property type="project" value="UniProtKB-UniRule"/>
</dbReference>
<keyword evidence="3 9" id="KW-0328">Glycosyltransferase</keyword>
<keyword evidence="9" id="KW-0479">Metal-binding</keyword>
<comment type="caution">
    <text evidence="12">The sequence shown here is derived from an EMBL/GenBank/DDBJ whole genome shotgun (WGS) entry which is preliminary data.</text>
</comment>
<comment type="pathway">
    <text evidence="1 9">Amino-acid biosynthesis; L-tryptophan biosynthesis; L-tryptophan from chorismate: step 2/5.</text>
</comment>
<evidence type="ECO:0000313" key="12">
    <source>
        <dbReference type="EMBL" id="MPV85153.1"/>
    </source>
</evidence>
<dbReference type="InterPro" id="IPR017459">
    <property type="entry name" value="Glycosyl_Trfase_fam3_N_dom"/>
</dbReference>
<feature type="binding site" evidence="9">
    <location>
        <position position="229"/>
    </location>
    <ligand>
        <name>Mg(2+)</name>
        <dbReference type="ChEBI" id="CHEBI:18420"/>
        <label>1</label>
    </ligand>
</feature>
<evidence type="ECO:0000256" key="4">
    <source>
        <dbReference type="ARBA" id="ARBA00022679"/>
    </source>
</evidence>
<feature type="binding site" evidence="9">
    <location>
        <begin position="93"/>
        <end position="96"/>
    </location>
    <ligand>
        <name>5-phospho-alpha-D-ribose 1-diphosphate</name>
        <dbReference type="ChEBI" id="CHEBI:58017"/>
    </ligand>
</feature>
<comment type="function">
    <text evidence="9">Catalyzes the transfer of the phosphoribosyl group of 5-phosphorylribose-1-pyrophosphate (PRPP) to anthranilate to yield N-(5'-phosphoribosyl)-anthranilate (PRA).</text>
</comment>
<accession>A0A6N7ETB1</accession>
<organism evidence="12 13">
    <name type="scientific">Ostreibacterium oceani</name>
    <dbReference type="NCBI Taxonomy" id="2654998"/>
    <lineage>
        <taxon>Bacteria</taxon>
        <taxon>Pseudomonadati</taxon>
        <taxon>Pseudomonadota</taxon>
        <taxon>Gammaproteobacteria</taxon>
        <taxon>Cardiobacteriales</taxon>
        <taxon>Ostreibacteriaceae</taxon>
        <taxon>Ostreibacterium</taxon>
    </lineage>
</organism>
<dbReference type="Pfam" id="PF02885">
    <property type="entry name" value="Glycos_trans_3N"/>
    <property type="match status" value="1"/>
</dbReference>
<comment type="cofactor">
    <cofactor evidence="9">
        <name>Mg(2+)</name>
        <dbReference type="ChEBI" id="CHEBI:18420"/>
    </cofactor>
    <text evidence="9">Binds 2 magnesium ions per monomer.</text>
</comment>
<feature type="binding site" evidence="9">
    <location>
        <begin position="111"/>
        <end position="119"/>
    </location>
    <ligand>
        <name>5-phospho-alpha-D-ribose 1-diphosphate</name>
        <dbReference type="ChEBI" id="CHEBI:58017"/>
    </ligand>
</feature>
<dbReference type="PANTHER" id="PTHR43285">
    <property type="entry name" value="ANTHRANILATE PHOSPHORIBOSYLTRANSFERASE"/>
    <property type="match status" value="1"/>
</dbReference>
<keyword evidence="6 9" id="KW-0057">Aromatic amino acid biosynthesis</keyword>
<evidence type="ECO:0000256" key="3">
    <source>
        <dbReference type="ARBA" id="ARBA00022676"/>
    </source>
</evidence>
<evidence type="ECO:0000256" key="8">
    <source>
        <dbReference type="ARBA" id="ARBA00061188"/>
    </source>
</evidence>
<dbReference type="UniPathway" id="UPA00035">
    <property type="reaction ID" value="UER00041"/>
</dbReference>
<feature type="domain" description="Glycosyl transferase family 3" evidence="10">
    <location>
        <begin position="77"/>
        <end position="327"/>
    </location>
</feature>
<comment type="caution">
    <text evidence="9">Lacks conserved residue(s) required for the propagation of feature annotation.</text>
</comment>
<dbReference type="NCBIfam" id="TIGR01245">
    <property type="entry name" value="trpD"/>
    <property type="match status" value="1"/>
</dbReference>
<gene>
    <name evidence="9 12" type="primary">trpD</name>
    <name evidence="12" type="ORF">GCU85_00200</name>
</gene>